<feature type="compositionally biased region" description="Polar residues" evidence="1">
    <location>
        <begin position="70"/>
        <end position="80"/>
    </location>
</feature>
<dbReference type="EMBL" id="MPUH01000278">
    <property type="protein sequence ID" value="OMJ84148.1"/>
    <property type="molecule type" value="Genomic_DNA"/>
</dbReference>
<reference evidence="2 3" key="1">
    <citation type="submission" date="2016-11" db="EMBL/GenBank/DDBJ databases">
        <title>The macronuclear genome of Stentor coeruleus: a giant cell with tiny introns.</title>
        <authorList>
            <person name="Slabodnick M."/>
            <person name="Ruby J.G."/>
            <person name="Reiff S.B."/>
            <person name="Swart E.C."/>
            <person name="Gosai S."/>
            <person name="Prabakaran S."/>
            <person name="Witkowska E."/>
            <person name="Larue G.E."/>
            <person name="Fisher S."/>
            <person name="Freeman R.M."/>
            <person name="Gunawardena J."/>
            <person name="Chu W."/>
            <person name="Stover N.A."/>
            <person name="Gregory B.D."/>
            <person name="Nowacki M."/>
            <person name="Derisi J."/>
            <person name="Roy S.W."/>
            <person name="Marshall W.F."/>
            <person name="Sood P."/>
        </authorList>
    </citation>
    <scope>NUCLEOTIDE SEQUENCE [LARGE SCALE GENOMIC DNA]</scope>
    <source>
        <strain evidence="2">WM001</strain>
    </source>
</reference>
<gene>
    <name evidence="2" type="ORF">SteCoe_14772</name>
</gene>
<keyword evidence="3" id="KW-1185">Reference proteome</keyword>
<feature type="region of interest" description="Disordered" evidence="1">
    <location>
        <begin position="1"/>
        <end position="31"/>
    </location>
</feature>
<feature type="compositionally biased region" description="Polar residues" evidence="1">
    <location>
        <begin position="1"/>
        <end position="10"/>
    </location>
</feature>
<organism evidence="2 3">
    <name type="scientific">Stentor coeruleus</name>
    <dbReference type="NCBI Taxonomy" id="5963"/>
    <lineage>
        <taxon>Eukaryota</taxon>
        <taxon>Sar</taxon>
        <taxon>Alveolata</taxon>
        <taxon>Ciliophora</taxon>
        <taxon>Postciliodesmatophora</taxon>
        <taxon>Heterotrichea</taxon>
        <taxon>Heterotrichida</taxon>
        <taxon>Stentoridae</taxon>
        <taxon>Stentor</taxon>
    </lineage>
</organism>
<evidence type="ECO:0000313" key="2">
    <source>
        <dbReference type="EMBL" id="OMJ84148.1"/>
    </source>
</evidence>
<evidence type="ECO:0000313" key="3">
    <source>
        <dbReference type="Proteomes" id="UP000187209"/>
    </source>
</evidence>
<feature type="region of interest" description="Disordered" evidence="1">
    <location>
        <begin position="69"/>
        <end position="92"/>
    </location>
</feature>
<dbReference type="AlphaFoldDB" id="A0A1R2C545"/>
<comment type="caution">
    <text evidence="2">The sequence shown here is derived from an EMBL/GenBank/DDBJ whole genome shotgun (WGS) entry which is preliminary data.</text>
</comment>
<name>A0A1R2C545_9CILI</name>
<evidence type="ECO:0000256" key="1">
    <source>
        <dbReference type="SAM" id="MobiDB-lite"/>
    </source>
</evidence>
<proteinExistence type="predicted"/>
<dbReference type="Proteomes" id="UP000187209">
    <property type="component" value="Unassembled WGS sequence"/>
</dbReference>
<protein>
    <submittedName>
        <fullName evidence="2">Uncharacterized protein</fullName>
    </submittedName>
</protein>
<sequence>MKRYDSSINVSRGMFEPGDSELKPWKSPKAIPADPSPVVYHRLFDDFTRRQEAKKRLMSIIDLKEKEQKQSSLQISNVNTKKNHRSQSKPDISKTIQRLHTFWNNKWENIEKKKKEIQETKEKEISELKKYKNLAKTDPQAFKRLTSPRQIKKPKPPPEVPSRKFSMREAIESGKRLMNSKGKRSLSHIKIFNSNSFQAEDLISQISKVTSPCKSTRHAMGSKNIDEIFNQCKSKALHMNYREQKLHNNFAISATENIFLGVNMSNSNTVTPR</sequence>
<accession>A0A1R2C545</accession>